<evidence type="ECO:0000313" key="6">
    <source>
        <dbReference type="Proteomes" id="UP000283433"/>
    </source>
</evidence>
<dbReference type="AlphaFoldDB" id="A0A419S1J9"/>
<dbReference type="Gene3D" id="3.90.220.20">
    <property type="entry name" value="DNA methylase specificity domains"/>
    <property type="match status" value="1"/>
</dbReference>
<name>A0A419S1J9_9SPHI</name>
<dbReference type="OrthoDB" id="9816225at2"/>
<feature type="domain" description="Type I restriction modification DNA specificity" evidence="4">
    <location>
        <begin position="2"/>
        <end position="170"/>
    </location>
</feature>
<dbReference type="GO" id="GO:0009307">
    <property type="term" value="P:DNA restriction-modification system"/>
    <property type="evidence" value="ECO:0007669"/>
    <property type="project" value="UniProtKB-KW"/>
</dbReference>
<dbReference type="SUPFAM" id="SSF116734">
    <property type="entry name" value="DNA methylase specificity domain"/>
    <property type="match status" value="1"/>
</dbReference>
<evidence type="ECO:0000259" key="4">
    <source>
        <dbReference type="Pfam" id="PF01420"/>
    </source>
</evidence>
<comment type="caution">
    <text evidence="5">The sequence shown here is derived from an EMBL/GenBank/DDBJ whole genome shotgun (WGS) entry which is preliminary data.</text>
</comment>
<accession>A0A419S1J9</accession>
<dbReference type="GO" id="GO:0003677">
    <property type="term" value="F:DNA binding"/>
    <property type="evidence" value="ECO:0007669"/>
    <property type="project" value="UniProtKB-KW"/>
</dbReference>
<keyword evidence="6" id="KW-1185">Reference proteome</keyword>
<dbReference type="EMBL" id="MBTA01000030">
    <property type="protein sequence ID" value="RKD12361.1"/>
    <property type="molecule type" value="Genomic_DNA"/>
</dbReference>
<gene>
    <name evidence="5" type="ORF">BCY91_11960</name>
</gene>
<evidence type="ECO:0000256" key="3">
    <source>
        <dbReference type="ARBA" id="ARBA00023125"/>
    </source>
</evidence>
<dbReference type="InterPro" id="IPR000055">
    <property type="entry name" value="Restrct_endonuc_typeI_TRD"/>
</dbReference>
<organism evidence="5 6">
    <name type="scientific">Pelobium manganitolerans</name>
    <dbReference type="NCBI Taxonomy" id="1842495"/>
    <lineage>
        <taxon>Bacteria</taxon>
        <taxon>Pseudomonadati</taxon>
        <taxon>Bacteroidota</taxon>
        <taxon>Sphingobacteriia</taxon>
        <taxon>Sphingobacteriales</taxon>
        <taxon>Sphingobacteriaceae</taxon>
        <taxon>Pelobium</taxon>
    </lineage>
</organism>
<comment type="similarity">
    <text evidence="1">Belongs to the type-I restriction system S methylase family.</text>
</comment>
<dbReference type="Proteomes" id="UP000283433">
    <property type="component" value="Unassembled WGS sequence"/>
</dbReference>
<protein>
    <recommendedName>
        <fullName evidence="4">Type I restriction modification DNA specificity domain-containing protein</fullName>
    </recommendedName>
</protein>
<evidence type="ECO:0000256" key="1">
    <source>
        <dbReference type="ARBA" id="ARBA00010923"/>
    </source>
</evidence>
<dbReference type="PANTHER" id="PTHR30408">
    <property type="entry name" value="TYPE-1 RESTRICTION ENZYME ECOKI SPECIFICITY PROTEIN"/>
    <property type="match status" value="1"/>
</dbReference>
<reference evidence="5 6" key="1">
    <citation type="submission" date="2016-07" db="EMBL/GenBank/DDBJ databases">
        <title>Genome of Pelobium manganitolerans.</title>
        <authorList>
            <person name="Wu S."/>
            <person name="Wang G."/>
        </authorList>
    </citation>
    <scope>NUCLEOTIDE SEQUENCE [LARGE SCALE GENOMIC DNA]</scope>
    <source>
        <strain evidence="5 6">YS-25</strain>
    </source>
</reference>
<dbReference type="InterPro" id="IPR052021">
    <property type="entry name" value="Type-I_RS_S_subunit"/>
</dbReference>
<proteinExistence type="inferred from homology"/>
<keyword evidence="3" id="KW-0238">DNA-binding</keyword>
<dbReference type="RefSeq" id="WP_120183180.1">
    <property type="nucleotide sequence ID" value="NZ_MBTA01000030.1"/>
</dbReference>
<dbReference type="InterPro" id="IPR044946">
    <property type="entry name" value="Restrct_endonuc_typeI_TRD_sf"/>
</dbReference>
<sequence>MKVKLSDIAQLQFGLYTKPSDEGNAVYLQAKHFDDWGNQTEQIDTFIQIDQKNESHLLDDGDIILVGKGMRNFAWTYDKTFGPAIASSIFFVIKADRSRVIPEFLTTLFNMPQTQAYFQTLGAGSSIPSIRKSELEAFMVKLPSLELQQKAIAIKQLHYKDMEISKQIISEKQKVYQAVIKNIIYQKA</sequence>
<evidence type="ECO:0000313" key="5">
    <source>
        <dbReference type="EMBL" id="RKD12361.1"/>
    </source>
</evidence>
<dbReference type="Pfam" id="PF01420">
    <property type="entry name" value="Methylase_S"/>
    <property type="match status" value="1"/>
</dbReference>
<dbReference type="PANTHER" id="PTHR30408:SF12">
    <property type="entry name" value="TYPE I RESTRICTION ENZYME MJAVIII SPECIFICITY SUBUNIT"/>
    <property type="match status" value="1"/>
</dbReference>
<keyword evidence="2" id="KW-0680">Restriction system</keyword>
<evidence type="ECO:0000256" key="2">
    <source>
        <dbReference type="ARBA" id="ARBA00022747"/>
    </source>
</evidence>